<dbReference type="EMBL" id="CAQQ02118334">
    <property type="status" value="NOT_ANNOTATED_CDS"/>
    <property type="molecule type" value="Genomic_DNA"/>
</dbReference>
<reference evidence="5" key="1">
    <citation type="submission" date="2013-02" db="EMBL/GenBank/DDBJ databases">
        <authorList>
            <person name="Hughes D."/>
        </authorList>
    </citation>
    <scope>NUCLEOTIDE SEQUENCE</scope>
    <source>
        <strain>Durham</strain>
        <strain evidence="5">NC isolate 2 -- Noor lab</strain>
    </source>
</reference>
<dbReference type="HOGENOM" id="CLU_1091045_0_0_1"/>
<feature type="compositionally biased region" description="Basic and acidic residues" evidence="1">
    <location>
        <begin position="98"/>
        <end position="109"/>
    </location>
</feature>
<accession>T1GID1</accession>
<protein>
    <recommendedName>
        <fullName evidence="3">Protein TsetseEP domain-containing protein</fullName>
    </recommendedName>
</protein>
<proteinExistence type="predicted"/>
<dbReference type="Proteomes" id="UP000015102">
    <property type="component" value="Unassembled WGS sequence"/>
</dbReference>
<evidence type="ECO:0000259" key="3">
    <source>
        <dbReference type="Pfam" id="PF05267"/>
    </source>
</evidence>
<feature type="chain" id="PRO_5004588313" description="Protein TsetseEP domain-containing protein" evidence="2">
    <location>
        <begin position="18"/>
        <end position="255"/>
    </location>
</feature>
<feature type="compositionally biased region" description="Polar residues" evidence="1">
    <location>
        <begin position="110"/>
        <end position="121"/>
    </location>
</feature>
<dbReference type="InterPro" id="IPR007931">
    <property type="entry name" value="TsetseEP"/>
</dbReference>
<feature type="domain" description="Protein TsetseEP" evidence="3">
    <location>
        <begin position="57"/>
        <end position="175"/>
    </location>
</feature>
<dbReference type="Pfam" id="PF05267">
    <property type="entry name" value="DUF725"/>
    <property type="match status" value="1"/>
</dbReference>
<feature type="signal peptide" evidence="2">
    <location>
        <begin position="1"/>
        <end position="17"/>
    </location>
</feature>
<evidence type="ECO:0000313" key="5">
    <source>
        <dbReference type="Proteomes" id="UP000015102"/>
    </source>
</evidence>
<feature type="region of interest" description="Disordered" evidence="1">
    <location>
        <begin position="97"/>
        <end position="121"/>
    </location>
</feature>
<evidence type="ECO:0000256" key="1">
    <source>
        <dbReference type="SAM" id="MobiDB-lite"/>
    </source>
</evidence>
<dbReference type="EMBL" id="CAQQ02118335">
    <property type="status" value="NOT_ANNOTATED_CDS"/>
    <property type="molecule type" value="Genomic_DNA"/>
</dbReference>
<keyword evidence="2" id="KW-0732">Signal</keyword>
<keyword evidence="5" id="KW-1185">Reference proteome</keyword>
<dbReference type="EMBL" id="CAQQ02118336">
    <property type="status" value="NOT_ANNOTATED_CDS"/>
    <property type="molecule type" value="Genomic_DNA"/>
</dbReference>
<evidence type="ECO:0000313" key="4">
    <source>
        <dbReference type="EnsemblMetazoa" id="MESCA003204-PA"/>
    </source>
</evidence>
<sequence>MKLQIAIFALCALSVHAFPKHGLSKTLKSLKPEHVLSYVNQLILMSRAVNEKAATNNMVCFQESNAALLEVSNKAETAIIKCERILTEAQVQADNELESNRKSLDEDNKNIQSDLSSCDSSNLEDATDALKCYEAQGQQNISPVSGLSSKARTFKRTYDITISLAKTKSDGCSHDVATESEQISSQIFNNLNKCMANGEYASDKNNSHIDYWDAETSRTWRGEEYDRAVAEKDLLYQKKSKEEQIINKISPGVPK</sequence>
<dbReference type="AlphaFoldDB" id="T1GID1"/>
<reference evidence="4" key="2">
    <citation type="submission" date="2015-06" db="UniProtKB">
        <authorList>
            <consortium name="EnsemblMetazoa"/>
        </authorList>
    </citation>
    <scope>IDENTIFICATION</scope>
</reference>
<dbReference type="EMBL" id="CAQQ02118337">
    <property type="status" value="NOT_ANNOTATED_CDS"/>
    <property type="molecule type" value="Genomic_DNA"/>
</dbReference>
<name>T1GID1_MEGSC</name>
<dbReference type="EnsemblMetazoa" id="MESCA003204-RA">
    <property type="protein sequence ID" value="MESCA003204-PA"/>
    <property type="gene ID" value="MESCA003204"/>
</dbReference>
<dbReference type="EMBL" id="CAQQ02118333">
    <property type="status" value="NOT_ANNOTATED_CDS"/>
    <property type="molecule type" value="Genomic_DNA"/>
</dbReference>
<evidence type="ECO:0000256" key="2">
    <source>
        <dbReference type="SAM" id="SignalP"/>
    </source>
</evidence>
<organism evidence="4 5">
    <name type="scientific">Megaselia scalaris</name>
    <name type="common">Humpbacked fly</name>
    <name type="synonym">Phora scalaris</name>
    <dbReference type="NCBI Taxonomy" id="36166"/>
    <lineage>
        <taxon>Eukaryota</taxon>
        <taxon>Metazoa</taxon>
        <taxon>Ecdysozoa</taxon>
        <taxon>Arthropoda</taxon>
        <taxon>Hexapoda</taxon>
        <taxon>Insecta</taxon>
        <taxon>Pterygota</taxon>
        <taxon>Neoptera</taxon>
        <taxon>Endopterygota</taxon>
        <taxon>Diptera</taxon>
        <taxon>Brachycera</taxon>
        <taxon>Muscomorpha</taxon>
        <taxon>Platypezoidea</taxon>
        <taxon>Phoridae</taxon>
        <taxon>Megaseliini</taxon>
        <taxon>Megaselia</taxon>
    </lineage>
</organism>